<gene>
    <name evidence="5" type="ORF">Desgi_4205</name>
</gene>
<reference evidence="5 6" key="1">
    <citation type="submission" date="2012-01" db="EMBL/GenBank/DDBJ databases">
        <title>Complete sequence of Desulfotomaculum gibsoniae DSM 7213.</title>
        <authorList>
            <consortium name="US DOE Joint Genome Institute"/>
            <person name="Lucas S."/>
            <person name="Han J."/>
            <person name="Lapidus A."/>
            <person name="Cheng J.-F."/>
            <person name="Goodwin L."/>
            <person name="Pitluck S."/>
            <person name="Peters L."/>
            <person name="Ovchinnikova G."/>
            <person name="Teshima H."/>
            <person name="Detter J.C."/>
            <person name="Han C."/>
            <person name="Tapia R."/>
            <person name="Land M."/>
            <person name="Hauser L."/>
            <person name="Kyrpides N."/>
            <person name="Ivanova N."/>
            <person name="Pagani I."/>
            <person name="Parshina S."/>
            <person name="Plugge C."/>
            <person name="Muyzer G."/>
            <person name="Kuever J."/>
            <person name="Ivanova A."/>
            <person name="Nazina T."/>
            <person name="Klenk H.-P."/>
            <person name="Brambilla E."/>
            <person name="Spring S."/>
            <person name="Stams A.F."/>
            <person name="Woyke T."/>
        </authorList>
    </citation>
    <scope>NUCLEOTIDE SEQUENCE [LARGE SCALE GENOMIC DNA]</scope>
    <source>
        <strain evidence="5 6">DSM 7213</strain>
    </source>
</reference>
<dbReference type="PRINTS" id="PR00446">
    <property type="entry name" value="HYDRGNUPTAKE"/>
</dbReference>
<dbReference type="InterPro" id="IPR023430">
    <property type="entry name" value="Pept_HybD-like_dom_sf"/>
</dbReference>
<dbReference type="GO" id="GO:0008047">
    <property type="term" value="F:enzyme activator activity"/>
    <property type="evidence" value="ECO:0007669"/>
    <property type="project" value="InterPro"/>
</dbReference>
<dbReference type="GO" id="GO:0016485">
    <property type="term" value="P:protein processing"/>
    <property type="evidence" value="ECO:0007669"/>
    <property type="project" value="TreeGrafter"/>
</dbReference>
<dbReference type="PANTHER" id="PTHR30302:SF1">
    <property type="entry name" value="HYDROGENASE 2 MATURATION PROTEASE"/>
    <property type="match status" value="1"/>
</dbReference>
<accession>R4KJT6</accession>
<dbReference type="STRING" id="767817.Desgi_4205"/>
<dbReference type="SUPFAM" id="SSF53163">
    <property type="entry name" value="HybD-like"/>
    <property type="match status" value="1"/>
</dbReference>
<dbReference type="Pfam" id="PF01750">
    <property type="entry name" value="HycI"/>
    <property type="match status" value="1"/>
</dbReference>
<evidence type="ECO:0000256" key="4">
    <source>
        <dbReference type="ARBA" id="ARBA00022801"/>
    </source>
</evidence>
<dbReference type="HOGENOM" id="CLU_099037_0_2_9"/>
<dbReference type="Gene3D" id="3.40.50.1450">
    <property type="entry name" value="HybD-like"/>
    <property type="match status" value="1"/>
</dbReference>
<protein>
    <submittedName>
        <fullName evidence="5">Hydrogenase maturation protease</fullName>
    </submittedName>
</protein>
<dbReference type="PANTHER" id="PTHR30302">
    <property type="entry name" value="HYDROGENASE 1 MATURATION PROTEASE"/>
    <property type="match status" value="1"/>
</dbReference>
<evidence type="ECO:0000313" key="6">
    <source>
        <dbReference type="Proteomes" id="UP000013520"/>
    </source>
</evidence>
<dbReference type="eggNOG" id="COG0680">
    <property type="taxonomic scope" value="Bacteria"/>
</dbReference>
<dbReference type="OrthoDB" id="9794619at2"/>
<dbReference type="GO" id="GO:0004190">
    <property type="term" value="F:aspartic-type endopeptidase activity"/>
    <property type="evidence" value="ECO:0007669"/>
    <property type="project" value="UniProtKB-KW"/>
</dbReference>
<sequence length="156" mass="17159">MKNLQYQVLVLGLGNLIMSDDGLGVYAVNELKKQKWLPGAAILEVGTSIINYLEEISHAQNIIVIDAISFGYPPGKIYRFNFDDIDWPSASLDAHGISLPAIIAMARVISRLPAKVIIYGIEPAFVLLGSKLSEPVNKSLPLLIEKVSREVQMILE</sequence>
<evidence type="ECO:0000313" key="5">
    <source>
        <dbReference type="EMBL" id="AGL03458.1"/>
    </source>
</evidence>
<proteinExistence type="inferred from homology"/>
<dbReference type="CDD" id="cd00518">
    <property type="entry name" value="H2MP"/>
    <property type="match status" value="1"/>
</dbReference>
<keyword evidence="6" id="KW-1185">Reference proteome</keyword>
<dbReference type="Proteomes" id="UP000013520">
    <property type="component" value="Chromosome"/>
</dbReference>
<name>R4KJT6_9FIRM</name>
<dbReference type="InterPro" id="IPR000671">
    <property type="entry name" value="Peptidase_A31"/>
</dbReference>
<evidence type="ECO:0000256" key="1">
    <source>
        <dbReference type="ARBA" id="ARBA00006814"/>
    </source>
</evidence>
<dbReference type="AlphaFoldDB" id="R4KJT6"/>
<keyword evidence="3" id="KW-0064">Aspartyl protease</keyword>
<dbReference type="NCBIfam" id="TIGR00072">
    <property type="entry name" value="hydrog_prot"/>
    <property type="match status" value="1"/>
</dbReference>
<evidence type="ECO:0000256" key="2">
    <source>
        <dbReference type="ARBA" id="ARBA00022670"/>
    </source>
</evidence>
<dbReference type="KEGG" id="dgi:Desgi_4205"/>
<dbReference type="RefSeq" id="WP_006521495.1">
    <property type="nucleotide sequence ID" value="NC_021184.1"/>
</dbReference>
<dbReference type="EMBL" id="CP003273">
    <property type="protein sequence ID" value="AGL03458.1"/>
    <property type="molecule type" value="Genomic_DNA"/>
</dbReference>
<keyword evidence="2 5" id="KW-0645">Protease</keyword>
<comment type="similarity">
    <text evidence="1">Belongs to the peptidase A31 family.</text>
</comment>
<organism evidence="5 6">
    <name type="scientific">Desulfoscipio gibsoniae DSM 7213</name>
    <dbReference type="NCBI Taxonomy" id="767817"/>
    <lineage>
        <taxon>Bacteria</taxon>
        <taxon>Bacillati</taxon>
        <taxon>Bacillota</taxon>
        <taxon>Clostridia</taxon>
        <taxon>Eubacteriales</taxon>
        <taxon>Desulfallaceae</taxon>
        <taxon>Desulfoscipio</taxon>
    </lineage>
</organism>
<evidence type="ECO:0000256" key="3">
    <source>
        <dbReference type="ARBA" id="ARBA00022750"/>
    </source>
</evidence>
<keyword evidence="4" id="KW-0378">Hydrolase</keyword>